<organism evidence="1 2">
    <name type="scientific">Halobacillus locisalis</name>
    <dbReference type="NCBI Taxonomy" id="220753"/>
    <lineage>
        <taxon>Bacteria</taxon>
        <taxon>Bacillati</taxon>
        <taxon>Bacillota</taxon>
        <taxon>Bacilli</taxon>
        <taxon>Bacillales</taxon>
        <taxon>Bacillaceae</taxon>
        <taxon>Halobacillus</taxon>
    </lineage>
</organism>
<proteinExistence type="predicted"/>
<dbReference type="Proteomes" id="UP000571017">
    <property type="component" value="Unassembled WGS sequence"/>
</dbReference>
<evidence type="ECO:0000313" key="2">
    <source>
        <dbReference type="Proteomes" id="UP000571017"/>
    </source>
</evidence>
<protein>
    <submittedName>
        <fullName evidence="1">Thiol-disulfide oxidoreductase DCC family protein</fullName>
    </submittedName>
</protein>
<dbReference type="RefSeq" id="WP_181473301.1">
    <property type="nucleotide sequence ID" value="NZ_JACEFG010000003.1"/>
</dbReference>
<evidence type="ECO:0000313" key="1">
    <source>
        <dbReference type="EMBL" id="MBA2176270.1"/>
    </source>
</evidence>
<dbReference type="PANTHER" id="PTHR33639:SF2">
    <property type="entry name" value="DUF393 DOMAIN-CONTAINING PROTEIN"/>
    <property type="match status" value="1"/>
</dbReference>
<name>A0A838CWC9_9BACI</name>
<dbReference type="InterPro" id="IPR052927">
    <property type="entry name" value="DCC_oxidoreductase"/>
</dbReference>
<keyword evidence="2" id="KW-1185">Reference proteome</keyword>
<accession>A0A838CWC9</accession>
<reference evidence="1 2" key="1">
    <citation type="journal article" date="2004" name="Extremophiles">
        <title>Halobacillus locisalis sp. nov., a halophilic bacterium isolated from a marine solar saltern of the Yellow Sea in Korea.</title>
        <authorList>
            <person name="Yoon J.H."/>
            <person name="Kang K.H."/>
            <person name="Oh T.K."/>
            <person name="Park Y.H."/>
        </authorList>
    </citation>
    <scope>NUCLEOTIDE SEQUENCE [LARGE SCALE GENOMIC DNA]</scope>
    <source>
        <strain evidence="1 2">KCTC 3788</strain>
    </source>
</reference>
<comment type="caution">
    <text evidence="1">The sequence shown here is derived from an EMBL/GenBank/DDBJ whole genome shotgun (WGS) entry which is preliminary data.</text>
</comment>
<dbReference type="Pfam" id="PF04134">
    <property type="entry name" value="DCC1-like"/>
    <property type="match status" value="1"/>
</dbReference>
<dbReference type="AlphaFoldDB" id="A0A838CWC9"/>
<dbReference type="InterPro" id="IPR007263">
    <property type="entry name" value="DCC1-like"/>
</dbReference>
<gene>
    <name evidence="1" type="ORF">H0266_15335</name>
</gene>
<dbReference type="GO" id="GO:0015035">
    <property type="term" value="F:protein-disulfide reductase activity"/>
    <property type="evidence" value="ECO:0007669"/>
    <property type="project" value="InterPro"/>
</dbReference>
<sequence>MDKIILFDGECNFCDNSVQFMIKRDKNARFSFASLQSENGRKLLEQYKAPSDLDSFVLIENGQFHTQSSAALRVCKSLDGAWKLLVTLLIVPRPIRDFFYTTLAKNRYKWFGKKDQCMLPSKEQKKRFLSI</sequence>
<dbReference type="PANTHER" id="PTHR33639">
    <property type="entry name" value="THIOL-DISULFIDE OXIDOREDUCTASE DCC"/>
    <property type="match status" value="1"/>
</dbReference>
<dbReference type="EMBL" id="JACEFG010000003">
    <property type="protein sequence ID" value="MBA2176270.1"/>
    <property type="molecule type" value="Genomic_DNA"/>
</dbReference>